<evidence type="ECO:0000313" key="1">
    <source>
        <dbReference type="EMBL" id="GAA4887610.1"/>
    </source>
</evidence>
<keyword evidence="2" id="KW-1185">Reference proteome</keyword>
<proteinExistence type="predicted"/>
<evidence type="ECO:0000313" key="2">
    <source>
        <dbReference type="Proteomes" id="UP001500433"/>
    </source>
</evidence>
<dbReference type="InterPro" id="IPR038081">
    <property type="entry name" value="CalX-like_sf"/>
</dbReference>
<sequence>MKKIKYILSAIVLSTAFFGCDDDLADTIDESAKPRVTFTVSSSNAPEIDTPEIIISIKMDKPIKTTTTFAATQIGGDAVLHEDYEVSGGVVPAYQTEGEIVISVNSDLDVEGDETAQFEVGAAAIPDLYEVIGTANITLTIEDYEFCLWNLVANDSYGDGWNGGFISVEFDGTTSTYAATHPTDTFDIPITKGSDYTITYVSGGGTGQAPGWEEENSYVLTAPDGTVFADGSGPEIPTAGVITSGTSTCN</sequence>
<dbReference type="EMBL" id="BAABJH010000001">
    <property type="protein sequence ID" value="GAA4887610.1"/>
    <property type="molecule type" value="Genomic_DNA"/>
</dbReference>
<comment type="caution">
    <text evidence="1">The sequence shown here is derived from an EMBL/GenBank/DDBJ whole genome shotgun (WGS) entry which is preliminary data.</text>
</comment>
<evidence type="ECO:0008006" key="3">
    <source>
        <dbReference type="Google" id="ProtNLM"/>
    </source>
</evidence>
<dbReference type="Gene3D" id="2.60.40.2030">
    <property type="match status" value="1"/>
</dbReference>
<accession>A0ABP9EVY3</accession>
<organism evidence="1 2">
    <name type="scientific">Flaviramulus aquimarinus</name>
    <dbReference type="NCBI Taxonomy" id="1170456"/>
    <lineage>
        <taxon>Bacteria</taxon>
        <taxon>Pseudomonadati</taxon>
        <taxon>Bacteroidota</taxon>
        <taxon>Flavobacteriia</taxon>
        <taxon>Flavobacteriales</taxon>
        <taxon>Flavobacteriaceae</taxon>
        <taxon>Flaviramulus</taxon>
    </lineage>
</organism>
<dbReference type="RefSeq" id="WP_345272859.1">
    <property type="nucleotide sequence ID" value="NZ_BAABJH010000001.1"/>
</dbReference>
<dbReference type="Proteomes" id="UP001500433">
    <property type="component" value="Unassembled WGS sequence"/>
</dbReference>
<dbReference type="SUPFAM" id="SSF141072">
    <property type="entry name" value="CalX-like"/>
    <property type="match status" value="1"/>
</dbReference>
<reference evidence="2" key="1">
    <citation type="journal article" date="2019" name="Int. J. Syst. Evol. Microbiol.">
        <title>The Global Catalogue of Microorganisms (GCM) 10K type strain sequencing project: providing services to taxonomists for standard genome sequencing and annotation.</title>
        <authorList>
            <consortium name="The Broad Institute Genomics Platform"/>
            <consortium name="The Broad Institute Genome Sequencing Center for Infectious Disease"/>
            <person name="Wu L."/>
            <person name="Ma J."/>
        </authorList>
    </citation>
    <scope>NUCLEOTIDE SEQUENCE [LARGE SCALE GENOMIC DNA]</scope>
    <source>
        <strain evidence="2">JCM 18274</strain>
    </source>
</reference>
<name>A0ABP9EVY3_9FLAO</name>
<dbReference type="PROSITE" id="PS51257">
    <property type="entry name" value="PROKAR_LIPOPROTEIN"/>
    <property type="match status" value="1"/>
</dbReference>
<gene>
    <name evidence="1" type="ORF">GCM10023311_09230</name>
</gene>
<protein>
    <recommendedName>
        <fullName evidence="3">Calx-beta domain-containing protein</fullName>
    </recommendedName>
</protein>